<dbReference type="Pfam" id="PF19040">
    <property type="entry name" value="SGNH"/>
    <property type="match status" value="1"/>
</dbReference>
<evidence type="ECO:0000259" key="2">
    <source>
        <dbReference type="Pfam" id="PF01757"/>
    </source>
</evidence>
<dbReference type="AlphaFoldDB" id="A0A9W6LXS4"/>
<feature type="transmembrane region" description="Helical" evidence="1">
    <location>
        <begin position="219"/>
        <end position="240"/>
    </location>
</feature>
<evidence type="ECO:0000256" key="1">
    <source>
        <dbReference type="SAM" id="Phobius"/>
    </source>
</evidence>
<feature type="transmembrane region" description="Helical" evidence="1">
    <location>
        <begin position="276"/>
        <end position="296"/>
    </location>
</feature>
<feature type="transmembrane region" description="Helical" evidence="1">
    <location>
        <begin position="166"/>
        <end position="186"/>
    </location>
</feature>
<dbReference type="PANTHER" id="PTHR23028:SF53">
    <property type="entry name" value="ACYL_TRANSF_3 DOMAIN-CONTAINING PROTEIN"/>
    <property type="match status" value="1"/>
</dbReference>
<feature type="domain" description="SGNH" evidence="3">
    <location>
        <begin position="441"/>
        <end position="657"/>
    </location>
</feature>
<feature type="domain" description="Acyltransferase 3" evidence="2">
    <location>
        <begin position="6"/>
        <end position="329"/>
    </location>
</feature>
<keyword evidence="1" id="KW-0812">Transmembrane</keyword>
<evidence type="ECO:0000259" key="3">
    <source>
        <dbReference type="Pfam" id="PF19040"/>
    </source>
</evidence>
<comment type="caution">
    <text evidence="4">The sequence shown here is derived from an EMBL/GenBank/DDBJ whole genome shotgun (WGS) entry which is preliminary data.</text>
</comment>
<name>A0A9W6LXS4_9MICO</name>
<keyword evidence="4" id="KW-0012">Acyltransferase</keyword>
<dbReference type="PANTHER" id="PTHR23028">
    <property type="entry name" value="ACETYLTRANSFERASE"/>
    <property type="match status" value="1"/>
</dbReference>
<dbReference type="RefSeq" id="WP_271174480.1">
    <property type="nucleotide sequence ID" value="NZ_BSEJ01000017.1"/>
</dbReference>
<dbReference type="EMBL" id="BSEJ01000017">
    <property type="protein sequence ID" value="GLJ62801.1"/>
    <property type="molecule type" value="Genomic_DNA"/>
</dbReference>
<sequence>MQKRVDIQGLRALAVILVVAYHIWPTTVPGGYVGVDVFFVVSGFLITSHLVSEVMRTGTVDVPRFWARRIRRLLPASFLVLFAVLVATALWLPRVLWEKTFSEAAASALYVQNWMLAVSSVDYLAAENTEPSLVQHFWSLSVEEQFYVIWPLLIVGVVFLLKGARWIGIALAVVFVASLAFSIYETSASPSVAYFATTTRAWEFAAGGLLAFLPPVRFVVVRIAACWGGVLAILLSSFLMDGATPFPGSAALIPVLGGAAVVWADAPVKNVWSPAFAARTGPVQFIGDLSYSLYLWHWPLVVLYPYIRGNDPELKGGVLILFASVVLAWGTKVFVEDPFRRGFVWGVSRARTYGFAAAGMVAVLCVVGAQLHALGQQRAEAEAVAMRAADSGIECFGAAAMVDTECQDVFRAPVGFDTAFGQGDRGVLGTDCLGGPNDVVVTKCDMGAEDGSTRIAIIGNSHAAALSSGLDLYGRSHGWEVVTYLRQECLGHSSTRERNLPSATCLQWTESVHEDLLRDDELDAVVFQSYVFAAPAGMDELFAEQAHDTWDKFERDGIDVIVVNDVPGSRKNFTPSCLARHLQEDDPCSVPRDDAGVHLTNAMWEAAQSAAAVTTVDLTEFVCDDDRCHALIGGVMVYFDEHHLTGMFSSTLAPFVAREIEAGIAASASPARGGP</sequence>
<dbReference type="GO" id="GO:0009103">
    <property type="term" value="P:lipopolysaccharide biosynthetic process"/>
    <property type="evidence" value="ECO:0007669"/>
    <property type="project" value="TreeGrafter"/>
</dbReference>
<feature type="transmembrane region" description="Helical" evidence="1">
    <location>
        <begin position="246"/>
        <end position="264"/>
    </location>
</feature>
<reference evidence="4" key="2">
    <citation type="submission" date="2023-01" db="EMBL/GenBank/DDBJ databases">
        <authorList>
            <person name="Sun Q."/>
            <person name="Evtushenko L."/>
        </authorList>
    </citation>
    <scope>NUCLEOTIDE SEQUENCE</scope>
    <source>
        <strain evidence="4">VKM Ac-1020</strain>
    </source>
</reference>
<evidence type="ECO:0000313" key="4">
    <source>
        <dbReference type="EMBL" id="GLJ62801.1"/>
    </source>
</evidence>
<dbReference type="InterPro" id="IPR043968">
    <property type="entry name" value="SGNH"/>
</dbReference>
<feature type="transmembrane region" description="Helical" evidence="1">
    <location>
        <begin position="316"/>
        <end position="335"/>
    </location>
</feature>
<protein>
    <submittedName>
        <fullName evidence="4">Acyltransferase</fullName>
    </submittedName>
</protein>
<dbReference type="GO" id="GO:0016747">
    <property type="term" value="F:acyltransferase activity, transferring groups other than amino-acyl groups"/>
    <property type="evidence" value="ECO:0007669"/>
    <property type="project" value="InterPro"/>
</dbReference>
<feature type="transmembrane region" description="Helical" evidence="1">
    <location>
        <begin position="145"/>
        <end position="161"/>
    </location>
</feature>
<dbReference type="Pfam" id="PF01757">
    <property type="entry name" value="Acyl_transf_3"/>
    <property type="match status" value="1"/>
</dbReference>
<keyword evidence="1" id="KW-0472">Membrane</keyword>
<feature type="transmembrane region" description="Helical" evidence="1">
    <location>
        <begin position="73"/>
        <end position="92"/>
    </location>
</feature>
<evidence type="ECO:0000313" key="5">
    <source>
        <dbReference type="Proteomes" id="UP001142462"/>
    </source>
</evidence>
<reference evidence="4" key="1">
    <citation type="journal article" date="2014" name="Int. J. Syst. Evol. Microbiol.">
        <title>Complete genome sequence of Corynebacterium casei LMG S-19264T (=DSM 44701T), isolated from a smear-ripened cheese.</title>
        <authorList>
            <consortium name="US DOE Joint Genome Institute (JGI-PGF)"/>
            <person name="Walter F."/>
            <person name="Albersmeier A."/>
            <person name="Kalinowski J."/>
            <person name="Ruckert C."/>
        </authorList>
    </citation>
    <scope>NUCLEOTIDE SEQUENCE</scope>
    <source>
        <strain evidence="4">VKM Ac-1020</strain>
    </source>
</reference>
<dbReference type="InterPro" id="IPR050879">
    <property type="entry name" value="Acyltransferase_3"/>
</dbReference>
<dbReference type="Proteomes" id="UP001142462">
    <property type="component" value="Unassembled WGS sequence"/>
</dbReference>
<keyword evidence="1" id="KW-1133">Transmembrane helix</keyword>
<accession>A0A9W6LXS4</accession>
<organism evidence="4 5">
    <name type="scientific">Microbacterium barkeri</name>
    <dbReference type="NCBI Taxonomy" id="33917"/>
    <lineage>
        <taxon>Bacteria</taxon>
        <taxon>Bacillati</taxon>
        <taxon>Actinomycetota</taxon>
        <taxon>Actinomycetes</taxon>
        <taxon>Micrococcales</taxon>
        <taxon>Microbacteriaceae</taxon>
        <taxon>Microbacterium</taxon>
    </lineage>
</organism>
<proteinExistence type="predicted"/>
<keyword evidence="5" id="KW-1185">Reference proteome</keyword>
<feature type="transmembrane region" description="Helical" evidence="1">
    <location>
        <begin position="192"/>
        <end position="212"/>
    </location>
</feature>
<feature type="transmembrane region" description="Helical" evidence="1">
    <location>
        <begin position="30"/>
        <end position="52"/>
    </location>
</feature>
<dbReference type="InterPro" id="IPR002656">
    <property type="entry name" value="Acyl_transf_3_dom"/>
</dbReference>
<keyword evidence="4" id="KW-0808">Transferase</keyword>
<feature type="transmembrane region" description="Helical" evidence="1">
    <location>
        <begin position="7"/>
        <end position="24"/>
    </location>
</feature>
<gene>
    <name evidence="4" type="ORF">GCM10017576_29320</name>
</gene>
<feature type="transmembrane region" description="Helical" evidence="1">
    <location>
        <begin position="355"/>
        <end position="374"/>
    </location>
</feature>
<dbReference type="GO" id="GO:0016020">
    <property type="term" value="C:membrane"/>
    <property type="evidence" value="ECO:0007669"/>
    <property type="project" value="TreeGrafter"/>
</dbReference>